<evidence type="ECO:0000256" key="1">
    <source>
        <dbReference type="ARBA" id="ARBA00008987"/>
    </source>
</evidence>
<keyword evidence="2" id="KW-0813">Transport</keyword>
<dbReference type="InterPro" id="IPR005746">
    <property type="entry name" value="Thioredoxin"/>
</dbReference>
<dbReference type="PROSITE" id="PS00194">
    <property type="entry name" value="THIOREDOXIN_1"/>
    <property type="match status" value="1"/>
</dbReference>
<keyword evidence="10" id="KW-1185">Reference proteome</keyword>
<dbReference type="PROSITE" id="PS51352">
    <property type="entry name" value="THIOREDOXIN_2"/>
    <property type="match status" value="1"/>
</dbReference>
<comment type="similarity">
    <text evidence="1 7">Belongs to the thioredoxin family.</text>
</comment>
<evidence type="ECO:0000256" key="7">
    <source>
        <dbReference type="PIRNR" id="PIRNR000077"/>
    </source>
</evidence>
<dbReference type="PIRSF" id="PIRSF000077">
    <property type="entry name" value="Thioredoxin"/>
    <property type="match status" value="1"/>
</dbReference>
<dbReference type="PANTHER" id="PTHR45663">
    <property type="entry name" value="GEO12009P1"/>
    <property type="match status" value="1"/>
</dbReference>
<accession>A0ABV9S774</accession>
<dbReference type="SUPFAM" id="SSF52833">
    <property type="entry name" value="Thioredoxin-like"/>
    <property type="match status" value="1"/>
</dbReference>
<dbReference type="InterPro" id="IPR036249">
    <property type="entry name" value="Thioredoxin-like_sf"/>
</dbReference>
<name>A0ABV9S774_9PSEU</name>
<dbReference type="EMBL" id="JBHSIS010000010">
    <property type="protein sequence ID" value="MFC4856476.1"/>
    <property type="molecule type" value="Genomic_DNA"/>
</dbReference>
<dbReference type="InterPro" id="IPR017937">
    <property type="entry name" value="Thioredoxin_CS"/>
</dbReference>
<reference evidence="10" key="1">
    <citation type="journal article" date="2019" name="Int. J. Syst. Evol. Microbiol.">
        <title>The Global Catalogue of Microorganisms (GCM) 10K type strain sequencing project: providing services to taxonomists for standard genome sequencing and annotation.</title>
        <authorList>
            <consortium name="The Broad Institute Genomics Platform"/>
            <consortium name="The Broad Institute Genome Sequencing Center for Infectious Disease"/>
            <person name="Wu L."/>
            <person name="Ma J."/>
        </authorList>
    </citation>
    <scope>NUCLEOTIDE SEQUENCE [LARGE SCALE GENOMIC DNA]</scope>
    <source>
        <strain evidence="10">ZS-22-S1</strain>
    </source>
</reference>
<dbReference type="RefSeq" id="WP_378058449.1">
    <property type="nucleotide sequence ID" value="NZ_JBHSIS010000010.1"/>
</dbReference>
<keyword evidence="3" id="KW-0249">Electron transport</keyword>
<evidence type="ECO:0000256" key="5">
    <source>
        <dbReference type="ARBA" id="ARBA00023284"/>
    </source>
</evidence>
<protein>
    <recommendedName>
        <fullName evidence="6 7">Thioredoxin</fullName>
    </recommendedName>
</protein>
<feature type="domain" description="Thioredoxin" evidence="8">
    <location>
        <begin position="1"/>
        <end position="104"/>
    </location>
</feature>
<evidence type="ECO:0000256" key="2">
    <source>
        <dbReference type="ARBA" id="ARBA00022448"/>
    </source>
</evidence>
<dbReference type="PANTHER" id="PTHR45663:SF11">
    <property type="entry name" value="GEO12009P1"/>
    <property type="match status" value="1"/>
</dbReference>
<dbReference type="Gene3D" id="3.40.30.10">
    <property type="entry name" value="Glutaredoxin"/>
    <property type="match status" value="1"/>
</dbReference>
<dbReference type="Pfam" id="PF00085">
    <property type="entry name" value="Thioredoxin"/>
    <property type="match status" value="1"/>
</dbReference>
<organism evidence="9 10">
    <name type="scientific">Actinophytocola glycyrrhizae</name>
    <dbReference type="NCBI Taxonomy" id="2044873"/>
    <lineage>
        <taxon>Bacteria</taxon>
        <taxon>Bacillati</taxon>
        <taxon>Actinomycetota</taxon>
        <taxon>Actinomycetes</taxon>
        <taxon>Pseudonocardiales</taxon>
        <taxon>Pseudonocardiaceae</taxon>
    </lineage>
</organism>
<comment type="caution">
    <text evidence="9">The sequence shown here is derived from an EMBL/GenBank/DDBJ whole genome shotgun (WGS) entry which is preliminary data.</text>
</comment>
<dbReference type="Proteomes" id="UP001595859">
    <property type="component" value="Unassembled WGS sequence"/>
</dbReference>
<evidence type="ECO:0000256" key="4">
    <source>
        <dbReference type="ARBA" id="ARBA00023157"/>
    </source>
</evidence>
<gene>
    <name evidence="9" type="primary">trxA</name>
    <name evidence="9" type="ORF">ACFPCV_23465</name>
</gene>
<keyword evidence="4" id="KW-1015">Disulfide bond</keyword>
<keyword evidence="5" id="KW-0676">Redox-active center</keyword>
<dbReference type="InterPro" id="IPR013766">
    <property type="entry name" value="Thioredoxin_domain"/>
</dbReference>
<evidence type="ECO:0000259" key="8">
    <source>
        <dbReference type="PROSITE" id="PS51352"/>
    </source>
</evidence>
<sequence>MDAVTESTFEGRVLGHDRPVLVEFWATWCGPCRMVAPVLEQIAVERPGLDVVKVNYDEEPAIGQRYGVLGLPTMLLFAGGEPVRSIVGAKPKATLLRELDEALSWR</sequence>
<proteinExistence type="inferred from homology"/>
<evidence type="ECO:0000256" key="6">
    <source>
        <dbReference type="NCBIfam" id="TIGR01068"/>
    </source>
</evidence>
<evidence type="ECO:0000313" key="9">
    <source>
        <dbReference type="EMBL" id="MFC4856476.1"/>
    </source>
</evidence>
<evidence type="ECO:0000256" key="3">
    <source>
        <dbReference type="ARBA" id="ARBA00022982"/>
    </source>
</evidence>
<dbReference type="PRINTS" id="PR00421">
    <property type="entry name" value="THIOREDOXIN"/>
</dbReference>
<dbReference type="CDD" id="cd02947">
    <property type="entry name" value="TRX_family"/>
    <property type="match status" value="1"/>
</dbReference>
<evidence type="ECO:0000313" key="10">
    <source>
        <dbReference type="Proteomes" id="UP001595859"/>
    </source>
</evidence>
<dbReference type="NCBIfam" id="TIGR01068">
    <property type="entry name" value="thioredoxin"/>
    <property type="match status" value="1"/>
</dbReference>